<evidence type="ECO:0000256" key="1">
    <source>
        <dbReference type="SAM" id="Phobius"/>
    </source>
</evidence>
<sequence>MNEAKRYHPLIIVYRIFKLLRNSFIFAFYLFVIKWGAESTFLTYGRLLFILLFGFSIVFIIYNWFTNTYKLDNASFHIYKGLFTKTKRTIPFSKIQNVSRHISTFHLTFNVTSITFETSMADKDASVSFPVISQEEANRIDDHIANPKSFDSNVVNTAQTDLANDSRTIHFTPTKKDIIRASFTSLSFLAVIPIMISLYFKIDRMIDADRTAERLISSMKDSWLVVSILTVVTIAAFVLFGIVRTVVKYGKYEISSDSERIHIVKGHINETSFSILKSKVQAIEIKQSPIKRLAGIAEVKLTSAGSLDIGEDTLEVNSLYPFLPVQRAYDMISEILPSYEVTSDMNRLPKKSFWVRMLKPSWLWIISTTVLFYFKPSVLNVEQAWWIISISLCIIIGAARWLDYFHTQYTLNNQFIQLKTGSLTTTLFVSKRDKIIEVATTQNVYQKRIGLSSVKTINRAKPVKHKGVHDVPIELADSFYSWYMRRYQETKVE</sequence>
<dbReference type="AlphaFoldDB" id="A0A428N731"/>
<feature type="transmembrane region" description="Helical" evidence="1">
    <location>
        <begin position="44"/>
        <end position="65"/>
    </location>
</feature>
<dbReference type="InterPro" id="IPR014529">
    <property type="entry name" value="UCP026631"/>
</dbReference>
<dbReference type="OrthoDB" id="2317554at2"/>
<dbReference type="Proteomes" id="UP000275076">
    <property type="component" value="Unassembled WGS sequence"/>
</dbReference>
<dbReference type="PANTHER" id="PTHR34473:SF2">
    <property type="entry name" value="UPF0699 TRANSMEMBRANE PROTEIN YDBT"/>
    <property type="match status" value="1"/>
</dbReference>
<feature type="transmembrane region" description="Helical" evidence="1">
    <location>
        <begin position="12"/>
        <end position="32"/>
    </location>
</feature>
<dbReference type="Pfam" id="PF03703">
    <property type="entry name" value="bPH_2"/>
    <property type="match status" value="3"/>
</dbReference>
<keyword evidence="1" id="KW-1133">Transmembrane helix</keyword>
<keyword evidence="1" id="KW-0472">Membrane</keyword>
<reference evidence="3 4" key="1">
    <citation type="submission" date="2018-10" db="EMBL/GenBank/DDBJ databases">
        <title>Draft genome sequence of Bacillus salarius IM0101, isolated from a hypersaline soil in Inner Mongolia, China.</title>
        <authorList>
            <person name="Yamprayoonswat W."/>
            <person name="Boonvisut S."/>
            <person name="Jumpathong W."/>
            <person name="Sittihan S."/>
            <person name="Ruangsuj P."/>
            <person name="Wanthongcharoen S."/>
            <person name="Thongpramul N."/>
            <person name="Pimmason S."/>
            <person name="Yu B."/>
            <person name="Yasawong M."/>
        </authorList>
    </citation>
    <scope>NUCLEOTIDE SEQUENCE [LARGE SCALE GENOMIC DNA]</scope>
    <source>
        <strain evidence="3 4">IM0101</strain>
    </source>
</reference>
<feature type="domain" description="YdbS-like PH" evidence="2">
    <location>
        <begin position="64"/>
        <end position="144"/>
    </location>
</feature>
<dbReference type="PIRSF" id="PIRSF026631">
    <property type="entry name" value="UCP026631"/>
    <property type="match status" value="1"/>
</dbReference>
<feature type="transmembrane region" description="Helical" evidence="1">
    <location>
        <begin position="353"/>
        <end position="372"/>
    </location>
</feature>
<evidence type="ECO:0000313" key="4">
    <source>
        <dbReference type="Proteomes" id="UP000275076"/>
    </source>
</evidence>
<feature type="domain" description="YdbS-like PH" evidence="2">
    <location>
        <begin position="404"/>
        <end position="483"/>
    </location>
</feature>
<evidence type="ECO:0000259" key="2">
    <source>
        <dbReference type="Pfam" id="PF03703"/>
    </source>
</evidence>
<gene>
    <name evidence="3" type="ORF">D7Z54_06370</name>
</gene>
<evidence type="ECO:0000313" key="3">
    <source>
        <dbReference type="EMBL" id="RSL34185.1"/>
    </source>
</evidence>
<protein>
    <recommendedName>
        <fullName evidence="2">YdbS-like PH domain-containing protein</fullName>
    </recommendedName>
</protein>
<comment type="caution">
    <text evidence="3">The sequence shown here is derived from an EMBL/GenBank/DDBJ whole genome shotgun (WGS) entry which is preliminary data.</text>
</comment>
<feature type="transmembrane region" description="Helical" evidence="1">
    <location>
        <begin position="183"/>
        <end position="202"/>
    </location>
</feature>
<name>A0A428N731_9BACI</name>
<keyword evidence="1" id="KW-0812">Transmembrane</keyword>
<organism evidence="3 4">
    <name type="scientific">Salibacterium salarium</name>
    <dbReference type="NCBI Taxonomy" id="284579"/>
    <lineage>
        <taxon>Bacteria</taxon>
        <taxon>Bacillati</taxon>
        <taxon>Bacillota</taxon>
        <taxon>Bacilli</taxon>
        <taxon>Bacillales</taxon>
        <taxon>Bacillaceae</taxon>
    </lineage>
</organism>
<proteinExistence type="predicted"/>
<feature type="domain" description="YdbS-like PH" evidence="2">
    <location>
        <begin position="257"/>
        <end position="318"/>
    </location>
</feature>
<feature type="transmembrane region" description="Helical" evidence="1">
    <location>
        <begin position="222"/>
        <end position="243"/>
    </location>
</feature>
<dbReference type="EMBL" id="RBVX01000004">
    <property type="protein sequence ID" value="RSL34185.1"/>
    <property type="molecule type" value="Genomic_DNA"/>
</dbReference>
<feature type="transmembrane region" description="Helical" evidence="1">
    <location>
        <begin position="384"/>
        <end position="402"/>
    </location>
</feature>
<dbReference type="InterPro" id="IPR005182">
    <property type="entry name" value="YdbS-like_PH"/>
</dbReference>
<accession>A0A428N731</accession>
<keyword evidence="4" id="KW-1185">Reference proteome</keyword>
<dbReference type="PANTHER" id="PTHR34473">
    <property type="entry name" value="UPF0699 TRANSMEMBRANE PROTEIN YDBS"/>
    <property type="match status" value="1"/>
</dbReference>
<dbReference type="RefSeq" id="WP_125555009.1">
    <property type="nucleotide sequence ID" value="NZ_RBVX01000004.1"/>
</dbReference>